<dbReference type="eggNOG" id="KOG3538">
    <property type="taxonomic scope" value="Eukaryota"/>
</dbReference>
<keyword evidence="4" id="KW-0645">Protease</keyword>
<evidence type="ECO:0000256" key="2">
    <source>
        <dbReference type="ARBA" id="ARBA00022525"/>
    </source>
</evidence>
<feature type="disulfide bond" evidence="17">
    <location>
        <begin position="375"/>
        <end position="458"/>
    </location>
</feature>
<feature type="binding site" evidence="16">
    <location>
        <position position="461"/>
    </location>
    <ligand>
        <name>Ca(2+)</name>
        <dbReference type="ChEBI" id="CHEBI:29108"/>
        <label>1</label>
    </ligand>
</feature>
<dbReference type="PANTHER" id="PTHR13723">
    <property type="entry name" value="ADAMTS A DISINTEGRIN AND METALLOPROTEASE WITH THROMBOSPONDIN MOTIFS PROTEASE"/>
    <property type="match status" value="1"/>
</dbReference>
<keyword evidence="12" id="KW-0865">Zymogen</keyword>
<keyword evidence="14" id="KW-0325">Glycoprotein</keyword>
<evidence type="ECO:0000256" key="12">
    <source>
        <dbReference type="ARBA" id="ARBA00023145"/>
    </source>
</evidence>
<feature type="domain" description="Peptidase M12B" evidence="20">
    <location>
        <begin position="254"/>
        <end position="463"/>
    </location>
</feature>
<protein>
    <submittedName>
        <fullName evidence="21">ADAM metallopeptidase with thrombospondin type 1 motif 15</fullName>
    </submittedName>
</protein>
<keyword evidence="13 17" id="KW-1015">Disulfide bond</keyword>
<feature type="disulfide bond" evidence="17">
    <location>
        <begin position="358"/>
        <end position="363"/>
    </location>
</feature>
<evidence type="ECO:0000313" key="21">
    <source>
        <dbReference type="Ensembl" id="ENSLOCP00000005098.1"/>
    </source>
</evidence>
<dbReference type="Pfam" id="PF05986">
    <property type="entry name" value="ADAMTS_spacer1"/>
    <property type="match status" value="1"/>
</dbReference>
<feature type="disulfide bond" evidence="17">
    <location>
        <begin position="501"/>
        <end position="535"/>
    </location>
</feature>
<keyword evidence="9" id="KW-0378">Hydrolase</keyword>
<feature type="binding site" description="in inhibited form" evidence="16">
    <location>
        <position position="207"/>
    </location>
    <ligand>
        <name>Zn(2+)</name>
        <dbReference type="ChEBI" id="CHEBI:29105"/>
        <note>catalytic</note>
    </ligand>
</feature>
<keyword evidence="3" id="KW-0272">Extracellular matrix</keyword>
<evidence type="ECO:0000256" key="11">
    <source>
        <dbReference type="ARBA" id="ARBA00023049"/>
    </source>
</evidence>
<feature type="disulfide bond" evidence="17">
    <location>
        <begin position="484"/>
        <end position="506"/>
    </location>
</feature>
<comment type="subcellular location">
    <subcellularLocation>
        <location evidence="1">Secreted</location>
        <location evidence="1">Extracellular space</location>
        <location evidence="1">Extracellular matrix</location>
    </subcellularLocation>
</comment>
<dbReference type="Gene3D" id="3.40.390.10">
    <property type="entry name" value="Collagenase (Catalytic Domain)"/>
    <property type="match status" value="1"/>
</dbReference>
<dbReference type="SUPFAM" id="SSF55486">
    <property type="entry name" value="Metalloproteases ('zincins'), catalytic domain"/>
    <property type="match status" value="1"/>
</dbReference>
<dbReference type="Pfam" id="PF17771">
    <property type="entry name" value="ADAMTS_CR_2"/>
    <property type="match status" value="1"/>
</dbReference>
<dbReference type="InterPro" id="IPR013273">
    <property type="entry name" value="ADAMTS/ADAMTS-like"/>
</dbReference>
<feature type="disulfide bond" evidence="17">
    <location>
        <begin position="329"/>
        <end position="381"/>
    </location>
</feature>
<dbReference type="InterPro" id="IPR050439">
    <property type="entry name" value="ADAMTS_ADAMTS-like"/>
</dbReference>
<keyword evidence="19" id="KW-0472">Membrane</keyword>
<evidence type="ECO:0000256" key="1">
    <source>
        <dbReference type="ARBA" id="ARBA00004498"/>
    </source>
</evidence>
<dbReference type="InterPro" id="IPR013277">
    <property type="entry name" value="Pept_M12B_ADAM-TS8"/>
</dbReference>
<name>W5M9N9_LEPOC</name>
<dbReference type="Pfam" id="PF19030">
    <property type="entry name" value="TSP1_ADAMTS"/>
    <property type="match status" value="2"/>
</dbReference>
<feature type="disulfide bond" evidence="17">
    <location>
        <begin position="564"/>
        <end position="601"/>
    </location>
</feature>
<dbReference type="FunFam" id="3.40.390.10:FF:000001">
    <property type="entry name" value="A disintegrin and metalloproteinase with thrombospondin motifs 1"/>
    <property type="match status" value="1"/>
</dbReference>
<evidence type="ECO:0000259" key="20">
    <source>
        <dbReference type="PROSITE" id="PS50215"/>
    </source>
</evidence>
<dbReference type="STRING" id="7918.ENSLOCP00000005098"/>
<dbReference type="PANTHER" id="PTHR13723:SF39">
    <property type="entry name" value="A DISINTEGRIN AND METALLOPROTEINASE WITH THROMBOSPONDIN MOTIFS 15"/>
    <property type="match status" value="1"/>
</dbReference>
<evidence type="ECO:0000256" key="19">
    <source>
        <dbReference type="SAM" id="Phobius"/>
    </source>
</evidence>
<dbReference type="PROSITE" id="PS50215">
    <property type="entry name" value="ADAM_MEPRO"/>
    <property type="match status" value="1"/>
</dbReference>
<dbReference type="PRINTS" id="PR01857">
    <property type="entry name" value="ADAMTSFAMILY"/>
</dbReference>
<feature type="disulfide bond" evidence="17">
    <location>
        <begin position="413"/>
        <end position="442"/>
    </location>
</feature>
<dbReference type="OrthoDB" id="412680at2759"/>
<reference evidence="21" key="2">
    <citation type="submission" date="2025-08" db="UniProtKB">
        <authorList>
            <consortium name="Ensembl"/>
        </authorList>
    </citation>
    <scope>IDENTIFICATION</scope>
</reference>
<feature type="binding site" evidence="16">
    <location>
        <position position="340"/>
    </location>
    <ligand>
        <name>Ca(2+)</name>
        <dbReference type="ChEBI" id="CHEBI:29108"/>
        <label>1</label>
    </ligand>
</feature>
<reference evidence="21" key="3">
    <citation type="submission" date="2025-09" db="UniProtKB">
        <authorList>
            <consortium name="Ensembl"/>
        </authorList>
    </citation>
    <scope>IDENTIFICATION</scope>
</reference>
<dbReference type="Gene3D" id="2.60.120.830">
    <property type="match status" value="1"/>
</dbReference>
<evidence type="ECO:0000313" key="22">
    <source>
        <dbReference type="Proteomes" id="UP000018468"/>
    </source>
</evidence>
<dbReference type="Pfam" id="PF01421">
    <property type="entry name" value="Reprolysin"/>
    <property type="match status" value="1"/>
</dbReference>
<dbReference type="FunFam" id="2.60.120.830:FF:000001">
    <property type="entry name" value="A disintegrin and metalloproteinase with thrombospondin motifs 1"/>
    <property type="match status" value="1"/>
</dbReference>
<feature type="disulfide bond" evidence="17">
    <location>
        <begin position="495"/>
        <end position="516"/>
    </location>
</feature>
<dbReference type="InParanoid" id="W5M9N9"/>
<feature type="binding site" evidence="16">
    <location>
        <position position="461"/>
    </location>
    <ligand>
        <name>Ca(2+)</name>
        <dbReference type="ChEBI" id="CHEBI:29108"/>
        <label>2</label>
    </ligand>
</feature>
<dbReference type="HOGENOM" id="CLU_000660_3_0_1"/>
<feature type="binding site" evidence="16 18">
    <location>
        <position position="407"/>
    </location>
    <ligand>
        <name>Zn(2+)</name>
        <dbReference type="ChEBI" id="CHEBI:29105"/>
        <note>catalytic</note>
    </ligand>
</feature>
<dbReference type="GO" id="GO:0031012">
    <property type="term" value="C:extracellular matrix"/>
    <property type="evidence" value="ECO:0000318"/>
    <property type="project" value="GO_Central"/>
</dbReference>
<keyword evidence="6 16" id="KW-0479">Metal-binding</keyword>
<keyword evidence="22" id="KW-1185">Reference proteome</keyword>
<dbReference type="InterPro" id="IPR045371">
    <property type="entry name" value="ADAMTS_CR_3"/>
</dbReference>
<evidence type="ECO:0000256" key="14">
    <source>
        <dbReference type="ARBA" id="ARBA00023180"/>
    </source>
</evidence>
<keyword evidence="16" id="KW-0106">Calcium</keyword>
<dbReference type="Ensembl" id="ENSLOCT00000005106.1">
    <property type="protein sequence ID" value="ENSLOCP00000005098.1"/>
    <property type="gene ID" value="ENSLOCG00000004241.1"/>
</dbReference>
<comment type="cofactor">
    <cofactor evidence="16">
        <name>Zn(2+)</name>
        <dbReference type="ChEBI" id="CHEBI:29105"/>
    </cofactor>
    <text evidence="16">Binds 1 zinc ion per subunit.</text>
</comment>
<keyword evidence="7" id="KW-0732">Signal</keyword>
<feature type="active site" evidence="15 18">
    <location>
        <position position="398"/>
    </location>
</feature>
<proteinExistence type="predicted"/>
<feature type="binding site" evidence="16">
    <location>
        <position position="257"/>
    </location>
    <ligand>
        <name>Ca(2+)</name>
        <dbReference type="ChEBI" id="CHEBI:29108"/>
        <label>1</label>
    </ligand>
</feature>
<evidence type="ECO:0000256" key="10">
    <source>
        <dbReference type="ARBA" id="ARBA00022833"/>
    </source>
</evidence>
<feature type="disulfide bond" evidence="17">
    <location>
        <begin position="529"/>
        <end position="540"/>
    </location>
</feature>
<dbReference type="Gene3D" id="3.40.1620.60">
    <property type="match status" value="2"/>
</dbReference>
<evidence type="ECO:0000256" key="8">
    <source>
        <dbReference type="ARBA" id="ARBA00022737"/>
    </source>
</evidence>
<dbReference type="SMART" id="SM00608">
    <property type="entry name" value="ACR"/>
    <property type="match status" value="1"/>
</dbReference>
<dbReference type="CDD" id="cd04273">
    <property type="entry name" value="ZnMc_ADAMTS_like"/>
    <property type="match status" value="1"/>
</dbReference>
<feature type="transmembrane region" description="Helical" evidence="19">
    <location>
        <begin position="31"/>
        <end position="51"/>
    </location>
</feature>
<dbReference type="InterPro" id="IPR006586">
    <property type="entry name" value="ADAM_Cys-rich"/>
</dbReference>
<dbReference type="GO" id="GO:0030198">
    <property type="term" value="P:extracellular matrix organization"/>
    <property type="evidence" value="ECO:0000318"/>
    <property type="project" value="GO_Central"/>
</dbReference>
<dbReference type="Bgee" id="ENSLOCG00000004241">
    <property type="expression patterns" value="Expressed in muscle tissue and 8 other cell types or tissues"/>
</dbReference>
<dbReference type="GeneTree" id="ENSGT00940000155801"/>
<organism evidence="21 22">
    <name type="scientific">Lepisosteus oculatus</name>
    <name type="common">Spotted gar</name>
    <dbReference type="NCBI Taxonomy" id="7918"/>
    <lineage>
        <taxon>Eukaryota</taxon>
        <taxon>Metazoa</taxon>
        <taxon>Chordata</taxon>
        <taxon>Craniata</taxon>
        <taxon>Vertebrata</taxon>
        <taxon>Euteleostomi</taxon>
        <taxon>Actinopterygii</taxon>
        <taxon>Neopterygii</taxon>
        <taxon>Holostei</taxon>
        <taxon>Semionotiformes</taxon>
        <taxon>Lepisosteidae</taxon>
        <taxon>Lepisosteus</taxon>
    </lineage>
</organism>
<dbReference type="InterPro" id="IPR036383">
    <property type="entry name" value="TSP1_rpt_sf"/>
</dbReference>
<keyword evidence="2" id="KW-0964">Secreted</keyword>
<dbReference type="PRINTS" id="PR01861">
    <property type="entry name" value="ADAMTS8"/>
</dbReference>
<evidence type="ECO:0000256" key="7">
    <source>
        <dbReference type="ARBA" id="ARBA00022729"/>
    </source>
</evidence>
<evidence type="ECO:0000256" key="3">
    <source>
        <dbReference type="ARBA" id="ARBA00022530"/>
    </source>
</evidence>
<evidence type="ECO:0000256" key="13">
    <source>
        <dbReference type="ARBA" id="ARBA00023157"/>
    </source>
</evidence>
<feature type="disulfide bond" evidence="17">
    <location>
        <begin position="568"/>
        <end position="606"/>
    </location>
</feature>
<keyword evidence="10 16" id="KW-0862">Zinc</keyword>
<keyword evidence="8" id="KW-0677">Repeat</keyword>
<dbReference type="Proteomes" id="UP000018468">
    <property type="component" value="Linkage group LG26"/>
</dbReference>
<dbReference type="GeneID" id="102695625"/>
<feature type="disulfide bond" evidence="17">
    <location>
        <begin position="579"/>
        <end position="591"/>
    </location>
</feature>
<keyword evidence="11" id="KW-0482">Metalloprotease</keyword>
<keyword evidence="19" id="KW-0812">Transmembrane</keyword>
<accession>W5M9N9</accession>
<evidence type="ECO:0000256" key="18">
    <source>
        <dbReference type="PROSITE-ProRule" id="PRU00276"/>
    </source>
</evidence>
<dbReference type="KEGG" id="loc:102695625"/>
<dbReference type="InterPro" id="IPR024079">
    <property type="entry name" value="MetalloPept_cat_dom_sf"/>
</dbReference>
<feature type="binding site" evidence="16">
    <location>
        <position position="458"/>
    </location>
    <ligand>
        <name>Ca(2+)</name>
        <dbReference type="ChEBI" id="CHEBI:29108"/>
        <label>1</label>
    </ligand>
</feature>
<feature type="binding site" evidence="16">
    <location>
        <position position="347"/>
    </location>
    <ligand>
        <name>Ca(2+)</name>
        <dbReference type="ChEBI" id="CHEBI:29108"/>
        <label>1</label>
    </ligand>
</feature>
<evidence type="ECO:0000256" key="16">
    <source>
        <dbReference type="PIRSR" id="PIRSR613273-2"/>
    </source>
</evidence>
<dbReference type="PROSITE" id="PS50092">
    <property type="entry name" value="TSP1"/>
    <property type="match status" value="3"/>
</dbReference>
<comment type="caution">
    <text evidence="18">Lacks conserved residue(s) required for the propagation of feature annotation.</text>
</comment>
<dbReference type="GO" id="GO:0004222">
    <property type="term" value="F:metalloendopeptidase activity"/>
    <property type="evidence" value="ECO:0000318"/>
    <property type="project" value="GO_Central"/>
</dbReference>
<keyword evidence="5" id="KW-0165">Cleavage on pair of basic residues</keyword>
<feature type="binding site" evidence="16 18">
    <location>
        <position position="401"/>
    </location>
    <ligand>
        <name>Zn(2+)</name>
        <dbReference type="ChEBI" id="CHEBI:29105"/>
        <note>catalytic</note>
    </ligand>
</feature>
<reference evidence="22" key="1">
    <citation type="submission" date="2011-12" db="EMBL/GenBank/DDBJ databases">
        <title>The Draft Genome of Lepisosteus oculatus.</title>
        <authorList>
            <consortium name="The Broad Institute Genome Assembly &amp; Analysis Group"/>
            <consortium name="Computational R&amp;D Group"/>
            <consortium name="and Sequencing Platform"/>
            <person name="Di Palma F."/>
            <person name="Alfoldi J."/>
            <person name="Johnson J."/>
            <person name="Berlin A."/>
            <person name="Gnerre S."/>
            <person name="Jaffe D."/>
            <person name="MacCallum I."/>
            <person name="Young S."/>
            <person name="Walker B.J."/>
            <person name="Lander E.S."/>
            <person name="Lindblad-Toh K."/>
        </authorList>
    </citation>
    <scope>NUCLEOTIDE SEQUENCE [LARGE SCALE GENOMIC DNA]</scope>
</reference>
<dbReference type="Pfam" id="PF01562">
    <property type="entry name" value="Pep_M12B_propep"/>
    <property type="match status" value="1"/>
</dbReference>
<dbReference type="InterPro" id="IPR010294">
    <property type="entry name" value="ADAMTS_spacer1"/>
</dbReference>
<evidence type="ECO:0000256" key="4">
    <source>
        <dbReference type="ARBA" id="ARBA00022670"/>
    </source>
</evidence>
<evidence type="ECO:0000256" key="15">
    <source>
        <dbReference type="PIRSR" id="PIRSR613273-1"/>
    </source>
</evidence>
<evidence type="ECO:0000256" key="5">
    <source>
        <dbReference type="ARBA" id="ARBA00022685"/>
    </source>
</evidence>
<evidence type="ECO:0000256" key="9">
    <source>
        <dbReference type="ARBA" id="ARBA00022801"/>
    </source>
</evidence>
<evidence type="ECO:0000256" key="6">
    <source>
        <dbReference type="ARBA" id="ARBA00022723"/>
    </source>
</evidence>
<feature type="binding site" evidence="16 18">
    <location>
        <position position="397"/>
    </location>
    <ligand>
        <name>Zn(2+)</name>
        <dbReference type="ChEBI" id="CHEBI:29105"/>
        <note>catalytic</note>
    </ligand>
</feature>
<dbReference type="Pfam" id="PF00090">
    <property type="entry name" value="TSP_1"/>
    <property type="match status" value="1"/>
</dbReference>
<dbReference type="InterPro" id="IPR041645">
    <property type="entry name" value="ADAMTS_CR_2"/>
</dbReference>
<dbReference type="InterPro" id="IPR002870">
    <property type="entry name" value="Peptidase_M12B_N"/>
</dbReference>
<dbReference type="Pfam" id="PF19236">
    <property type="entry name" value="ADAMTS_CR_3"/>
    <property type="match status" value="1"/>
</dbReference>
<keyword evidence="19" id="KW-1133">Transmembrane helix</keyword>
<dbReference type="SMART" id="SM00209">
    <property type="entry name" value="TSP1"/>
    <property type="match status" value="3"/>
</dbReference>
<dbReference type="GO" id="GO:0006508">
    <property type="term" value="P:proteolysis"/>
    <property type="evidence" value="ECO:0000318"/>
    <property type="project" value="GO_Central"/>
</dbReference>
<dbReference type="FunFam" id="2.20.100.10:FF:000006">
    <property type="entry name" value="A disintegrin and metalloproteinase with thrombospondin motifs 1"/>
    <property type="match status" value="1"/>
</dbReference>
<dbReference type="OMA" id="WKEEKSH"/>
<dbReference type="EMBL" id="AHAT01018533">
    <property type="status" value="NOT_ANNOTATED_CDS"/>
    <property type="molecule type" value="Genomic_DNA"/>
</dbReference>
<dbReference type="InterPro" id="IPR001590">
    <property type="entry name" value="Peptidase_M12B"/>
</dbReference>
<dbReference type="FunFam" id="2.20.100.10:FF:000005">
    <property type="entry name" value="ADAM metallopeptidase with thrombospondin type 1 motif 9"/>
    <property type="match status" value="2"/>
</dbReference>
<dbReference type="SUPFAM" id="SSF82895">
    <property type="entry name" value="TSP-1 type 1 repeat"/>
    <property type="match status" value="3"/>
</dbReference>
<feature type="binding site" evidence="16">
    <location>
        <position position="257"/>
    </location>
    <ligand>
        <name>Ca(2+)</name>
        <dbReference type="ChEBI" id="CHEBI:29108"/>
        <label>2</label>
    </ligand>
</feature>
<dbReference type="AlphaFoldDB" id="W5M9N9"/>
<evidence type="ECO:0000256" key="17">
    <source>
        <dbReference type="PIRSR" id="PIRSR613273-3"/>
    </source>
</evidence>
<dbReference type="GO" id="GO:0008270">
    <property type="term" value="F:zinc ion binding"/>
    <property type="evidence" value="ECO:0007669"/>
    <property type="project" value="InterPro"/>
</dbReference>
<sequence length="984" mass="108867">MHQDLFSTVEYLACKITEFNGFFIRTPISELTMLMFIRTLIILGGLLMLFVKISRSTESEIVIPLRLDHHNSAKHNFFSDEEESSEQRVVFKITAFKQDFYLSLSPDSNFLAPSVNAHSAGVAPNPATNPDLSRCFYSGEVNSDEGSYAALSVCKGLQGAFGYRGSEYFINPIDNDTAAGNTRGTERAHVVHRRSTRLQAGNFTSRCGVGSDLNRGILEALGKYKNIKGHNKDNLTETMLRTLSRSKRFASIPRYVETLIVADESMVKFHGDDLKHYLLTLMSVAARLYKHPSILNSINIAVVKFMVINEADKGPKVSGNAALTLRNFCTWQKKLNKNNDKHPEYWDTAILFTKQDLCGATTCDTLGMADVGTMCDSKRSCSVIEDDGLPSAFTTAHELGHVFNMPHDNVKACEEVFGKLKDNHMMSPTLIQIDRSNPWSACSAAIVTDFLDSGHGDCLLDQPQKLLALPEVLPGTSYSLNRQCELAFGIGSKPCPYMQSCTKLWCTGKARGQLVCQTRHFPWADGTSCGDGKSCLRGVCTERHNLTRSKVDGRWGTWGPFGTCSRTCGGGVQLAKRECNNPVPANGGKYCQGVRVRYRSCNLDPCPDTGKSFREEQCEAFNGFSLNTNRLTPSVVWVPKYSGVSPKDKCKLICRANGTGYFYVLAPKVVDGTPCTPDSSSVCVQGKCIKAGCDGKLSSKKKFDKCGVCGGDNKSCKKVSGLFTKPIHGYNFVVMLPVGASNIDIRQRGYRGIVNDDNYLAVKNSQGKYLLNGNYVVSAVERDIMVKGSLLRYSGTATAVEMLQAFKPLQEPLTVEVLSVGKMTPPRVRYSYYLPKENKEEKMVYKKDGNDHSHNSVLVDTNKIEGSKPEYIRPMYKWAVGSWEDCSVTCGNGLQKRSVECLDTDGKLVTDCDTAQKPNDIRLCGDPCPVWSIGEWSPCSKTCGKGFKRRVLRCMTQTGLLLPRDHCNSKKKPQELDFCTLRPC</sequence>
<dbReference type="Gene3D" id="2.20.100.10">
    <property type="entry name" value="Thrombospondin type-1 (TSP1) repeat"/>
    <property type="match status" value="3"/>
</dbReference>
<feature type="binding site" evidence="16">
    <location>
        <position position="340"/>
    </location>
    <ligand>
        <name>Ca(2+)</name>
        <dbReference type="ChEBI" id="CHEBI:29108"/>
        <label>2</label>
    </ligand>
</feature>
<dbReference type="InterPro" id="IPR000884">
    <property type="entry name" value="TSP1_rpt"/>
</dbReference>